<gene>
    <name evidence="3" type="ORF">JCGZ_11656</name>
</gene>
<dbReference type="OrthoDB" id="820587at2759"/>
<reference evidence="3 4" key="1">
    <citation type="journal article" date="2014" name="PLoS ONE">
        <title>Global Analysis of Gene Expression Profiles in Physic Nut (Jatropha curcas L.) Seedlings Exposed to Salt Stress.</title>
        <authorList>
            <person name="Zhang L."/>
            <person name="Zhang C."/>
            <person name="Wu P."/>
            <person name="Chen Y."/>
            <person name="Li M."/>
            <person name="Jiang H."/>
            <person name="Wu G."/>
        </authorList>
    </citation>
    <scope>NUCLEOTIDE SEQUENCE [LARGE SCALE GENOMIC DNA]</scope>
    <source>
        <strain evidence="4">cv. GZQX0401</strain>
        <tissue evidence="3">Young leaves</tissue>
    </source>
</reference>
<dbReference type="FunFam" id="1.25.40.10:FF:000184">
    <property type="entry name" value="Pentatricopeptide repeat-containing protein, chloroplastic"/>
    <property type="match status" value="1"/>
</dbReference>
<dbReference type="NCBIfam" id="TIGR00756">
    <property type="entry name" value="PPR"/>
    <property type="match status" value="3"/>
</dbReference>
<dbReference type="Pfam" id="PF13041">
    <property type="entry name" value="PPR_2"/>
    <property type="match status" value="2"/>
</dbReference>
<dbReference type="InterPro" id="IPR046848">
    <property type="entry name" value="E_motif"/>
</dbReference>
<sequence length="552" mass="62035">MLLEELIPANTITTSRILQQHLFHLLQSCKTLKYLSQIHTQIVIHGFSQKSYILAKLLSFYIASGHLLSAHKVFKEVKNPSVTLWNQMIRGHARSESPRKSVILFNQMRAAEAEPNLLTYSFLLSGCARSGLLREGEQVHGRVLVNGYYPNVFMKTNLINLYGMAGADFGVEYAQRVFDEMGERNIVCWNSMLAVYMRCGNVEGARRIFDKMMERNVVTWTTMIAGYARNGKCRQALILFNKMRRAHVDLDQVSLVAALSACAELGDLRLGRWIHTYIEEKLSGKSQSLLISLNNALIHMYASCGVIEEAYEVFRWMPKRSNISWTTMICAFAKQGYANEALAIFELMQSLGANEAKPDEITFIGVLSACSHAGLVNKGCQLFMSMIQSWGINPGIEHYGCMVDLLSRAGLLDEANDIIKTMPMKPNEAIWGALLGGCRIHKNYTLACYVAQKLVAELDPDQAAGYLMLLADVHATAKMWQDVATVKQKMIEMGVKKPSGRSRVQINGVVDDFVAGDRNHKHASPIYNMLALINRQVYKPEKWQAFSIVDDE</sequence>
<dbReference type="InterPro" id="IPR002885">
    <property type="entry name" value="PPR_rpt"/>
</dbReference>
<dbReference type="Gene3D" id="1.25.40.10">
    <property type="entry name" value="Tetratricopeptide repeat domain"/>
    <property type="match status" value="3"/>
</dbReference>
<dbReference type="AlphaFoldDB" id="A0A067KGA8"/>
<dbReference type="InterPro" id="IPR046960">
    <property type="entry name" value="PPR_At4g14850-like_plant"/>
</dbReference>
<feature type="repeat" description="PPR" evidence="2">
    <location>
        <begin position="185"/>
        <end position="219"/>
    </location>
</feature>
<keyword evidence="1" id="KW-0677">Repeat</keyword>
<evidence type="ECO:0000256" key="1">
    <source>
        <dbReference type="ARBA" id="ARBA00022737"/>
    </source>
</evidence>
<dbReference type="Pfam" id="PF20431">
    <property type="entry name" value="E_motif"/>
    <property type="match status" value="1"/>
</dbReference>
<dbReference type="STRING" id="180498.A0A067KGA8"/>
<dbReference type="GO" id="GO:0003723">
    <property type="term" value="F:RNA binding"/>
    <property type="evidence" value="ECO:0007669"/>
    <property type="project" value="InterPro"/>
</dbReference>
<dbReference type="Pfam" id="PF01535">
    <property type="entry name" value="PPR"/>
    <property type="match status" value="4"/>
</dbReference>
<dbReference type="PROSITE" id="PS51375">
    <property type="entry name" value="PPR"/>
    <property type="match status" value="5"/>
</dbReference>
<name>A0A067KGA8_JATCU</name>
<dbReference type="GO" id="GO:0009451">
    <property type="term" value="P:RNA modification"/>
    <property type="evidence" value="ECO:0007669"/>
    <property type="project" value="InterPro"/>
</dbReference>
<dbReference type="PANTHER" id="PTHR47926">
    <property type="entry name" value="PENTATRICOPEPTIDE REPEAT-CONTAINING PROTEIN"/>
    <property type="match status" value="1"/>
</dbReference>
<evidence type="ECO:0000313" key="4">
    <source>
        <dbReference type="Proteomes" id="UP000027138"/>
    </source>
</evidence>
<dbReference type="FunFam" id="1.25.40.10:FF:000348">
    <property type="entry name" value="Pentatricopeptide repeat-containing protein chloroplastic"/>
    <property type="match status" value="1"/>
</dbReference>
<feature type="repeat" description="PPR" evidence="2">
    <location>
        <begin position="116"/>
        <end position="150"/>
    </location>
</feature>
<keyword evidence="4" id="KW-1185">Reference proteome</keyword>
<proteinExistence type="predicted"/>
<dbReference type="EMBL" id="KK914632">
    <property type="protein sequence ID" value="KDP31280.1"/>
    <property type="molecule type" value="Genomic_DNA"/>
</dbReference>
<feature type="repeat" description="PPR" evidence="2">
    <location>
        <begin position="359"/>
        <end position="394"/>
    </location>
</feature>
<evidence type="ECO:0000313" key="3">
    <source>
        <dbReference type="EMBL" id="KDP31280.1"/>
    </source>
</evidence>
<accession>A0A067KGA8</accession>
<protein>
    <submittedName>
        <fullName evidence="3">Uncharacterized protein</fullName>
    </submittedName>
</protein>
<evidence type="ECO:0000256" key="2">
    <source>
        <dbReference type="PROSITE-ProRule" id="PRU00708"/>
    </source>
</evidence>
<dbReference type="InterPro" id="IPR011990">
    <property type="entry name" value="TPR-like_helical_dom_sf"/>
</dbReference>
<feature type="repeat" description="PPR" evidence="2">
    <location>
        <begin position="321"/>
        <end position="355"/>
    </location>
</feature>
<feature type="repeat" description="PPR" evidence="2">
    <location>
        <begin position="81"/>
        <end position="115"/>
    </location>
</feature>
<dbReference type="Proteomes" id="UP000027138">
    <property type="component" value="Unassembled WGS sequence"/>
</dbReference>
<organism evidence="3 4">
    <name type="scientific">Jatropha curcas</name>
    <name type="common">Barbados nut</name>
    <dbReference type="NCBI Taxonomy" id="180498"/>
    <lineage>
        <taxon>Eukaryota</taxon>
        <taxon>Viridiplantae</taxon>
        <taxon>Streptophyta</taxon>
        <taxon>Embryophyta</taxon>
        <taxon>Tracheophyta</taxon>
        <taxon>Spermatophyta</taxon>
        <taxon>Magnoliopsida</taxon>
        <taxon>eudicotyledons</taxon>
        <taxon>Gunneridae</taxon>
        <taxon>Pentapetalae</taxon>
        <taxon>rosids</taxon>
        <taxon>fabids</taxon>
        <taxon>Malpighiales</taxon>
        <taxon>Euphorbiaceae</taxon>
        <taxon>Crotonoideae</taxon>
        <taxon>Jatropheae</taxon>
        <taxon>Jatropha</taxon>
    </lineage>
</organism>
<dbReference type="PANTHER" id="PTHR47926:SF526">
    <property type="entry name" value="PENTACOTRIPEPTIDE-REPEAT REGION OF PRORP DOMAIN-CONTAINING PROTEIN"/>
    <property type="match status" value="1"/>
</dbReference>